<accession>A0A1M7MDL2</accession>
<dbReference type="STRING" id="1120996.SAMN02746066_03780"/>
<dbReference type="Pfam" id="PF18975">
    <property type="entry name" value="DUF5711"/>
    <property type="match status" value="1"/>
</dbReference>
<organism evidence="2 3">
    <name type="scientific">Anaerosporobacter mobilis DSM 15930</name>
    <dbReference type="NCBI Taxonomy" id="1120996"/>
    <lineage>
        <taxon>Bacteria</taxon>
        <taxon>Bacillati</taxon>
        <taxon>Bacillota</taxon>
        <taxon>Clostridia</taxon>
        <taxon>Lachnospirales</taxon>
        <taxon>Lachnospiraceae</taxon>
        <taxon>Anaerosporobacter</taxon>
    </lineage>
</organism>
<protein>
    <recommendedName>
        <fullName evidence="4">PQQ-like domain-containing protein</fullName>
    </recommendedName>
</protein>
<dbReference type="Proteomes" id="UP000184038">
    <property type="component" value="Unassembled WGS sequence"/>
</dbReference>
<dbReference type="EMBL" id="FRCP01000020">
    <property type="protein sequence ID" value="SHM88922.1"/>
    <property type="molecule type" value="Genomic_DNA"/>
</dbReference>
<proteinExistence type="predicted"/>
<dbReference type="InterPro" id="IPR043765">
    <property type="entry name" value="DUF5711"/>
</dbReference>
<sequence>MGIRVKKKDIEDVSLFDNKMKRHKQRRAIIITLASIALLAVCFYFVNRFLTKSYNGYEILNSKAREDNNTVQYISYDHKLIKYSRDGISALSADGKVLWNASYDVKNPKAVVCEGYVAVADIGGKQAYTFNSKGTTYELTTTLPIIDVGISRQGVLCVTVEGEDYNQILLYDSATGSELVAKQTSIQDNGYPVDSAISNDAKKLVCSYVRIKNGVLESDVGFYNFNEVGDNYEDKLVGIIPDQQTVVHDVVFLDTNTILLCSDKGFSLYEMLEKPSEIITKTFDGEIDSLFYTDKYFGFISKDSANEGSKKLLLYNLKGKKILTKDITFDYESVQMSGEDIIFNTEAEIQIIDTNGNLKFKYTLETPIISIMPSNDKDEYILIDDQNIVHIKLVEDKK</sequence>
<keyword evidence="1" id="KW-0812">Transmembrane</keyword>
<evidence type="ECO:0008006" key="4">
    <source>
        <dbReference type="Google" id="ProtNLM"/>
    </source>
</evidence>
<reference evidence="2 3" key="1">
    <citation type="submission" date="2016-11" db="EMBL/GenBank/DDBJ databases">
        <authorList>
            <person name="Jaros S."/>
            <person name="Januszkiewicz K."/>
            <person name="Wedrychowicz H."/>
        </authorList>
    </citation>
    <scope>NUCLEOTIDE SEQUENCE [LARGE SCALE GENOMIC DNA]</scope>
    <source>
        <strain evidence="2 3">DSM 15930</strain>
    </source>
</reference>
<dbReference type="InterPro" id="IPR011047">
    <property type="entry name" value="Quinoprotein_ADH-like_sf"/>
</dbReference>
<keyword evidence="3" id="KW-1185">Reference proteome</keyword>
<evidence type="ECO:0000313" key="2">
    <source>
        <dbReference type="EMBL" id="SHM88922.1"/>
    </source>
</evidence>
<name>A0A1M7MDL2_9FIRM</name>
<evidence type="ECO:0000313" key="3">
    <source>
        <dbReference type="Proteomes" id="UP000184038"/>
    </source>
</evidence>
<dbReference type="AlphaFoldDB" id="A0A1M7MDL2"/>
<keyword evidence="1" id="KW-0472">Membrane</keyword>
<feature type="transmembrane region" description="Helical" evidence="1">
    <location>
        <begin position="28"/>
        <end position="46"/>
    </location>
</feature>
<gene>
    <name evidence="2" type="ORF">SAMN02746066_03780</name>
</gene>
<dbReference type="SUPFAM" id="SSF50998">
    <property type="entry name" value="Quinoprotein alcohol dehydrogenase-like"/>
    <property type="match status" value="1"/>
</dbReference>
<evidence type="ECO:0000256" key="1">
    <source>
        <dbReference type="SAM" id="Phobius"/>
    </source>
</evidence>
<keyword evidence="1" id="KW-1133">Transmembrane helix</keyword>